<evidence type="ECO:0000256" key="6">
    <source>
        <dbReference type="RuleBase" id="RU363053"/>
    </source>
</evidence>
<dbReference type="OrthoDB" id="10267969at2759"/>
<evidence type="ECO:0000256" key="2">
    <source>
        <dbReference type="ARBA" id="ARBA00006824"/>
    </source>
</evidence>
<accession>A0A8S3TPR2</accession>
<name>A0A8S3TPR2_MYTED</name>
<gene>
    <name evidence="7" type="ORF">MEDL_46073</name>
</gene>
<comment type="caution">
    <text evidence="7">The sequence shown here is derived from an EMBL/GenBank/DDBJ whole genome shotgun (WGS) entry which is preliminary data.</text>
</comment>
<keyword evidence="3" id="KW-0812">Transmembrane</keyword>
<dbReference type="GO" id="GO:0016020">
    <property type="term" value="C:membrane"/>
    <property type="evidence" value="ECO:0007669"/>
    <property type="project" value="UniProtKB-SubCell"/>
</dbReference>
<dbReference type="InterPro" id="IPR007248">
    <property type="entry name" value="Mpv17_PMP22"/>
</dbReference>
<organism evidence="7 8">
    <name type="scientific">Mytilus edulis</name>
    <name type="common">Blue mussel</name>
    <dbReference type="NCBI Taxonomy" id="6550"/>
    <lineage>
        <taxon>Eukaryota</taxon>
        <taxon>Metazoa</taxon>
        <taxon>Spiralia</taxon>
        <taxon>Lophotrochozoa</taxon>
        <taxon>Mollusca</taxon>
        <taxon>Bivalvia</taxon>
        <taxon>Autobranchia</taxon>
        <taxon>Pteriomorphia</taxon>
        <taxon>Mytilida</taxon>
        <taxon>Mytiloidea</taxon>
        <taxon>Mytilidae</taxon>
        <taxon>Mytilinae</taxon>
        <taxon>Mytilus</taxon>
    </lineage>
</organism>
<dbReference type="Proteomes" id="UP000683360">
    <property type="component" value="Unassembled WGS sequence"/>
</dbReference>
<dbReference type="Pfam" id="PF04117">
    <property type="entry name" value="Mpv17_PMP22"/>
    <property type="match status" value="1"/>
</dbReference>
<dbReference type="PANTHER" id="PTHR11266">
    <property type="entry name" value="PEROXISOMAL MEMBRANE PROTEIN 2, PXMP2 MPV17"/>
    <property type="match status" value="1"/>
</dbReference>
<keyword evidence="4" id="KW-1133">Transmembrane helix</keyword>
<dbReference type="AlphaFoldDB" id="A0A8S3TPR2"/>
<evidence type="ECO:0000256" key="4">
    <source>
        <dbReference type="ARBA" id="ARBA00022989"/>
    </source>
</evidence>
<evidence type="ECO:0000256" key="5">
    <source>
        <dbReference type="ARBA" id="ARBA00023136"/>
    </source>
</evidence>
<dbReference type="PANTHER" id="PTHR11266:SF8">
    <property type="entry name" value="MPV17-LIKE PROTEIN 2"/>
    <property type="match status" value="1"/>
</dbReference>
<evidence type="ECO:0000313" key="7">
    <source>
        <dbReference type="EMBL" id="CAG2233419.1"/>
    </source>
</evidence>
<dbReference type="EMBL" id="CAJPWZ010002206">
    <property type="protein sequence ID" value="CAG2233419.1"/>
    <property type="molecule type" value="Genomic_DNA"/>
</dbReference>
<evidence type="ECO:0000256" key="3">
    <source>
        <dbReference type="ARBA" id="ARBA00022692"/>
    </source>
</evidence>
<proteinExistence type="inferred from homology"/>
<comment type="similarity">
    <text evidence="2 6">Belongs to the peroxisomal membrane protein PXMP2/4 family.</text>
</comment>
<keyword evidence="8" id="KW-1185">Reference proteome</keyword>
<dbReference type="PROSITE" id="PS51257">
    <property type="entry name" value="PROKAR_LIPOPROTEIN"/>
    <property type="match status" value="1"/>
</dbReference>
<sequence length="178" mass="20401">MAQLFKKVFSKYLVVTNTVTCGCLLGAGDLLTQNIEQRFMHRKTDESEGVKINWSRTERFIKGTGNKMVFKKILADQLVAGPWFCSSFFFGMGLLEGRGVEGAVGEVKENFLPVYLVDWCFWPPAQFINFKYVPLEYRVVFVCTLTLCWNTFLSYMKHRHGDYKVEAPAVPVIENTQS</sequence>
<dbReference type="GO" id="GO:0061668">
    <property type="term" value="P:mitochondrial ribosome assembly"/>
    <property type="evidence" value="ECO:0007669"/>
    <property type="project" value="TreeGrafter"/>
</dbReference>
<keyword evidence="5" id="KW-0472">Membrane</keyword>
<evidence type="ECO:0000256" key="1">
    <source>
        <dbReference type="ARBA" id="ARBA00004141"/>
    </source>
</evidence>
<dbReference type="GO" id="GO:0005739">
    <property type="term" value="C:mitochondrion"/>
    <property type="evidence" value="ECO:0007669"/>
    <property type="project" value="TreeGrafter"/>
</dbReference>
<evidence type="ECO:0000313" key="8">
    <source>
        <dbReference type="Proteomes" id="UP000683360"/>
    </source>
</evidence>
<reference evidence="7" key="1">
    <citation type="submission" date="2021-03" db="EMBL/GenBank/DDBJ databases">
        <authorList>
            <person name="Bekaert M."/>
        </authorList>
    </citation>
    <scope>NUCLEOTIDE SEQUENCE</scope>
</reference>
<comment type="subcellular location">
    <subcellularLocation>
        <location evidence="1">Membrane</location>
        <topology evidence="1">Multi-pass membrane protein</topology>
    </subcellularLocation>
</comment>
<protein>
    <submittedName>
        <fullName evidence="7">MPV17</fullName>
    </submittedName>
</protein>